<dbReference type="Pfam" id="PF04043">
    <property type="entry name" value="PMEI"/>
    <property type="match status" value="1"/>
</dbReference>
<comment type="pathway">
    <text evidence="2 12">Glycan metabolism; pectin degradation; 2-dehydro-3-deoxy-D-gluconate from pectin: step 1/5.</text>
</comment>
<keyword evidence="10" id="KW-0961">Cell wall biogenesis/degradation</keyword>
<protein>
    <recommendedName>
        <fullName evidence="5 12">Pectinesterase</fullName>
        <ecNumber evidence="5 12">3.1.1.11</ecNumber>
    </recommendedName>
</protein>
<dbReference type="NCBIfam" id="TIGR01614">
    <property type="entry name" value="PME_inhib"/>
    <property type="match status" value="1"/>
</dbReference>
<evidence type="ECO:0000313" key="14">
    <source>
        <dbReference type="EMBL" id="SPC92536.1"/>
    </source>
</evidence>
<dbReference type="GO" id="GO:0045490">
    <property type="term" value="P:pectin catabolic process"/>
    <property type="evidence" value="ECO:0007669"/>
    <property type="project" value="UniProtKB-UniRule"/>
</dbReference>
<evidence type="ECO:0000256" key="5">
    <source>
        <dbReference type="ARBA" id="ARBA00013229"/>
    </source>
</evidence>
<dbReference type="InterPro" id="IPR012334">
    <property type="entry name" value="Pectin_lyas_fold"/>
</dbReference>
<name>A0A2N9FP74_FAGSY</name>
<comment type="similarity">
    <text evidence="4">In the C-terminal section; belongs to the pectinesterase family.</text>
</comment>
<evidence type="ECO:0000256" key="11">
    <source>
        <dbReference type="PROSITE-ProRule" id="PRU10040"/>
    </source>
</evidence>
<sequence>MVSKAVVSTISLILVVGVALAVVAFVHHKNGTKSAGENLSPSMKAMIDICGMTDHQEICQKSLSPVAEKGSMDPKEFIKAAIQSTINELSKSMNFTDNLVKNVSSSARLIKMGLDDCKELLQFAVEDLQSSFSMVDDNDLRNMNDTEKDADLKNWLSAVISFQENCRDEFQDAPEYQSLMTKNLQDASLHTDNALAIVCNLGDILKYFGLEFNIKPSGGRRLLSEDGYPSWLSASDIKVLALQDNGRIRPNVVVAKDGSGQFKSIAAALATYPKNHRGRYVIYVKAGIYDEYIIVQRDQKHVFIYGDGARKTIVTGNKNYRNHKTQESASFSVLGNRFMAKSMGFRNTAGPEGHQAVALRVQSDRAIFYNCRMDGYQDTLYVQAYRQFFRNCVISGTVDFIFGDSATVIQNSLIIVRKPMDGQFNTVTAQGRARKNETRGLVIHNCRIVPEQELSPLRFKIQTYLGRPWKEYARTVIMETTLGDFINPAGYHVWNETSFALETCSYLEYANRGPGANTNRRVRWKGVRVINRREALKYTANYFIHAYYWLKGTGVPYLPTFR</sequence>
<organism evidence="14">
    <name type="scientific">Fagus sylvatica</name>
    <name type="common">Beechnut</name>
    <dbReference type="NCBI Taxonomy" id="28930"/>
    <lineage>
        <taxon>Eukaryota</taxon>
        <taxon>Viridiplantae</taxon>
        <taxon>Streptophyta</taxon>
        <taxon>Embryophyta</taxon>
        <taxon>Tracheophyta</taxon>
        <taxon>Spermatophyta</taxon>
        <taxon>Magnoliopsida</taxon>
        <taxon>eudicotyledons</taxon>
        <taxon>Gunneridae</taxon>
        <taxon>Pentapetalae</taxon>
        <taxon>rosids</taxon>
        <taxon>fabids</taxon>
        <taxon>Fagales</taxon>
        <taxon>Fagaceae</taxon>
        <taxon>Fagus</taxon>
    </lineage>
</organism>
<evidence type="ECO:0000256" key="6">
    <source>
        <dbReference type="ARBA" id="ARBA00022512"/>
    </source>
</evidence>
<evidence type="ECO:0000256" key="9">
    <source>
        <dbReference type="ARBA" id="ARBA00023085"/>
    </source>
</evidence>
<gene>
    <name evidence="14" type="ORF">FSB_LOCUS20418</name>
</gene>
<dbReference type="EC" id="3.1.1.11" evidence="5 12"/>
<dbReference type="SUPFAM" id="SSF101148">
    <property type="entry name" value="Plant invertase/pectin methylesterase inhibitor"/>
    <property type="match status" value="1"/>
</dbReference>
<reference evidence="14" key="1">
    <citation type="submission" date="2018-02" db="EMBL/GenBank/DDBJ databases">
        <authorList>
            <person name="Cohen D.B."/>
            <person name="Kent A.D."/>
        </authorList>
    </citation>
    <scope>NUCLEOTIDE SEQUENCE</scope>
</reference>
<evidence type="ECO:0000256" key="7">
    <source>
        <dbReference type="ARBA" id="ARBA00022525"/>
    </source>
</evidence>
<dbReference type="SMART" id="SM00856">
    <property type="entry name" value="PMEI"/>
    <property type="match status" value="1"/>
</dbReference>
<dbReference type="InterPro" id="IPR035513">
    <property type="entry name" value="Invertase/methylesterase_inhib"/>
</dbReference>
<dbReference type="AlphaFoldDB" id="A0A2N9FP74"/>
<feature type="domain" description="Pectinesterase inhibitor" evidence="13">
    <location>
        <begin position="41"/>
        <end position="197"/>
    </location>
</feature>
<dbReference type="UniPathway" id="UPA00545">
    <property type="reaction ID" value="UER00823"/>
</dbReference>
<proteinExistence type="inferred from homology"/>
<dbReference type="FunFam" id="2.160.20.10:FF:000029">
    <property type="entry name" value="Pectinesterase 4"/>
    <property type="match status" value="1"/>
</dbReference>
<dbReference type="GO" id="GO:0004857">
    <property type="term" value="F:enzyme inhibitor activity"/>
    <property type="evidence" value="ECO:0007669"/>
    <property type="project" value="InterPro"/>
</dbReference>
<accession>A0A2N9FP74</accession>
<evidence type="ECO:0000256" key="10">
    <source>
        <dbReference type="ARBA" id="ARBA00023316"/>
    </source>
</evidence>
<dbReference type="PROSITE" id="PS00503">
    <property type="entry name" value="PECTINESTERASE_2"/>
    <property type="match status" value="1"/>
</dbReference>
<dbReference type="InterPro" id="IPR006501">
    <property type="entry name" value="Pectinesterase_inhib_dom"/>
</dbReference>
<keyword evidence="6" id="KW-0134">Cell wall</keyword>
<evidence type="ECO:0000259" key="13">
    <source>
        <dbReference type="SMART" id="SM00856"/>
    </source>
</evidence>
<dbReference type="Pfam" id="PF01095">
    <property type="entry name" value="Pectinesterase"/>
    <property type="match status" value="1"/>
</dbReference>
<keyword evidence="7" id="KW-0964">Secreted</keyword>
<dbReference type="InterPro" id="IPR011050">
    <property type="entry name" value="Pectin_lyase_fold/virulence"/>
</dbReference>
<evidence type="ECO:0000256" key="1">
    <source>
        <dbReference type="ARBA" id="ARBA00004191"/>
    </source>
</evidence>
<dbReference type="GO" id="GO:0042545">
    <property type="term" value="P:cell wall modification"/>
    <property type="evidence" value="ECO:0007669"/>
    <property type="project" value="UniProtKB-UniRule"/>
</dbReference>
<dbReference type="InterPro" id="IPR033131">
    <property type="entry name" value="Pectinesterase_Asp_AS"/>
</dbReference>
<dbReference type="Gene3D" id="1.20.140.40">
    <property type="entry name" value="Invertase/pectin methylesterase inhibitor family protein"/>
    <property type="match status" value="1"/>
</dbReference>
<comment type="catalytic activity">
    <reaction evidence="12">
        <text>[(1-&gt;4)-alpha-D-galacturonosyl methyl ester](n) + n H2O = [(1-&gt;4)-alpha-D-galacturonosyl](n) + n methanol + n H(+)</text>
        <dbReference type="Rhea" id="RHEA:22380"/>
        <dbReference type="Rhea" id="RHEA-COMP:14570"/>
        <dbReference type="Rhea" id="RHEA-COMP:14573"/>
        <dbReference type="ChEBI" id="CHEBI:15377"/>
        <dbReference type="ChEBI" id="CHEBI:15378"/>
        <dbReference type="ChEBI" id="CHEBI:17790"/>
        <dbReference type="ChEBI" id="CHEBI:140522"/>
        <dbReference type="ChEBI" id="CHEBI:140523"/>
        <dbReference type="EC" id="3.1.1.11"/>
    </reaction>
</comment>
<evidence type="ECO:0000256" key="2">
    <source>
        <dbReference type="ARBA" id="ARBA00005184"/>
    </source>
</evidence>
<keyword evidence="9 12" id="KW-0063">Aspartyl esterase</keyword>
<dbReference type="SUPFAM" id="SSF51126">
    <property type="entry name" value="Pectin lyase-like"/>
    <property type="match status" value="1"/>
</dbReference>
<keyword evidence="8 12" id="KW-0378">Hydrolase</keyword>
<dbReference type="GO" id="GO:0030599">
    <property type="term" value="F:pectinesterase activity"/>
    <property type="evidence" value="ECO:0007669"/>
    <property type="project" value="UniProtKB-UniRule"/>
</dbReference>
<comment type="subcellular location">
    <subcellularLocation>
        <location evidence="1">Secreted</location>
        <location evidence="1">Cell wall</location>
    </subcellularLocation>
</comment>
<dbReference type="CDD" id="cd15798">
    <property type="entry name" value="PMEI-like_3"/>
    <property type="match status" value="1"/>
</dbReference>
<feature type="active site" evidence="11">
    <location>
        <position position="399"/>
    </location>
</feature>
<dbReference type="PANTHER" id="PTHR31707">
    <property type="entry name" value="PECTINESTERASE"/>
    <property type="match status" value="1"/>
</dbReference>
<evidence type="ECO:0000256" key="4">
    <source>
        <dbReference type="ARBA" id="ARBA00007786"/>
    </source>
</evidence>
<dbReference type="Gene3D" id="2.160.20.10">
    <property type="entry name" value="Single-stranded right-handed beta-helix, Pectin lyase-like"/>
    <property type="match status" value="1"/>
</dbReference>
<evidence type="ECO:0000256" key="12">
    <source>
        <dbReference type="RuleBase" id="RU000589"/>
    </source>
</evidence>
<dbReference type="EMBL" id="OIVN01001315">
    <property type="protein sequence ID" value="SPC92536.1"/>
    <property type="molecule type" value="Genomic_DNA"/>
</dbReference>
<comment type="similarity">
    <text evidence="3">In the N-terminal section; belongs to the PMEI family.</text>
</comment>
<dbReference type="InterPro" id="IPR000070">
    <property type="entry name" value="Pectinesterase_cat"/>
</dbReference>
<evidence type="ECO:0000256" key="8">
    <source>
        <dbReference type="ARBA" id="ARBA00022801"/>
    </source>
</evidence>
<evidence type="ECO:0000256" key="3">
    <source>
        <dbReference type="ARBA" id="ARBA00006027"/>
    </source>
</evidence>